<accession>A0A0C9U615</accession>
<feature type="compositionally biased region" description="Gly residues" evidence="1">
    <location>
        <begin position="1210"/>
        <end position="1224"/>
    </location>
</feature>
<protein>
    <submittedName>
        <fullName evidence="2">Unplaced genomic scaffold SPHSTscaffold_402, whole genome shotgun sequence</fullName>
    </submittedName>
</protein>
<feature type="compositionally biased region" description="Basic and acidic residues" evidence="1">
    <location>
        <begin position="1299"/>
        <end position="1313"/>
    </location>
</feature>
<feature type="region of interest" description="Disordered" evidence="1">
    <location>
        <begin position="514"/>
        <end position="678"/>
    </location>
</feature>
<feature type="compositionally biased region" description="Basic residues" evidence="1">
    <location>
        <begin position="523"/>
        <end position="541"/>
    </location>
</feature>
<name>A0A0C9U615_SPHS4</name>
<feature type="compositionally biased region" description="Polar residues" evidence="1">
    <location>
        <begin position="1"/>
        <end position="10"/>
    </location>
</feature>
<gene>
    <name evidence="2" type="ORF">M422DRAFT_274624</name>
</gene>
<feature type="compositionally biased region" description="Pro residues" evidence="1">
    <location>
        <begin position="55"/>
        <end position="66"/>
    </location>
</feature>
<evidence type="ECO:0000313" key="2">
    <source>
        <dbReference type="EMBL" id="KIJ24557.1"/>
    </source>
</evidence>
<dbReference type="EMBL" id="KN837477">
    <property type="protein sequence ID" value="KIJ24557.1"/>
    <property type="molecule type" value="Genomic_DNA"/>
</dbReference>
<feature type="region of interest" description="Disordered" evidence="1">
    <location>
        <begin position="1"/>
        <end position="93"/>
    </location>
</feature>
<feature type="compositionally biased region" description="Basic and acidic residues" evidence="1">
    <location>
        <begin position="594"/>
        <end position="616"/>
    </location>
</feature>
<dbReference type="Proteomes" id="UP000054279">
    <property type="component" value="Unassembled WGS sequence"/>
</dbReference>
<feature type="compositionally biased region" description="Basic and acidic residues" evidence="1">
    <location>
        <begin position="630"/>
        <end position="652"/>
    </location>
</feature>
<reference evidence="2 3" key="1">
    <citation type="submission" date="2014-06" db="EMBL/GenBank/DDBJ databases">
        <title>Evolutionary Origins and Diversification of the Mycorrhizal Mutualists.</title>
        <authorList>
            <consortium name="DOE Joint Genome Institute"/>
            <consortium name="Mycorrhizal Genomics Consortium"/>
            <person name="Kohler A."/>
            <person name="Kuo A."/>
            <person name="Nagy L.G."/>
            <person name="Floudas D."/>
            <person name="Copeland A."/>
            <person name="Barry K.W."/>
            <person name="Cichocki N."/>
            <person name="Veneault-Fourrey C."/>
            <person name="LaButti K."/>
            <person name="Lindquist E.A."/>
            <person name="Lipzen A."/>
            <person name="Lundell T."/>
            <person name="Morin E."/>
            <person name="Murat C."/>
            <person name="Riley R."/>
            <person name="Ohm R."/>
            <person name="Sun H."/>
            <person name="Tunlid A."/>
            <person name="Henrissat B."/>
            <person name="Grigoriev I.V."/>
            <person name="Hibbett D.S."/>
            <person name="Martin F."/>
        </authorList>
    </citation>
    <scope>NUCLEOTIDE SEQUENCE [LARGE SCALE GENOMIC DNA]</scope>
    <source>
        <strain evidence="2 3">SS14</strain>
    </source>
</reference>
<sequence>MALTDTNMSLVDSAATQASSDASTPVPPNQAPSFSGEAGKSPAAVNSDNELASIPLPPDPPVAAPKPPKKKGRVKITEPDRWTKPTDKLPFRPFEKINRGGQWAVSEEGKHWISQRIPSYSKMRPPAGLPKIEGSHRYQTQRQWWSKKLVKDYMENWPEFNAVEVLGLDPTLEEAKLQSDRVIKFIDYAVLRQHAAKKESPSDILSLLINRVRKPIAYNHWAQQVAEVDTDARKIAEKDVKWKDLHERLHLLMEARKKLFLELNEEEQQLWEKSAQDSKNNPISAEDCISLIPKIYGLIGDSIRKLVHFNCIVLCGGKGLEPSPSNDGASHAVQGPWFYSEEWHHPSIEDPLGFTSTENWSTIQGTFLHTLSKETAVKLTEIAQLPTWQRPSEYIPKHVERLSDILKFDNNGELVSSLETARQATEKYLDALYSLVPDRNGGPQSKPIPWTHVYRAGLKSTKYVDPEHLPSPDFFFLRPKDQPEQALLSFIRHIVQGEKGELPPERIFRWTNQTDGNFQLSAKPRKQTRTSGHKSKKRRTKTVNSARDPSSECEFFNLGDISSSETESEDEKPRGRLTSQDQKAGRARSVAAETKPKPAAKEKKAVKQGKAKEVKAKGAKASTTTAKSRSAKEPKAKAKQTDKTAESKERSTSRVPCKRNPLPNSKRKQTDNEDTADSATDVIDEYQVLFSGGATQLYVGDASRWEDDFATRQAALDWENDESLEFGATTIESARFIESGERFPDMTFYKILDMGQPISSFDETIAETIFDINSPLPDASDITADVTWQPVLDTILGRIDKGIHVIMQFSPATGHRWLRLGNANGIMLLLRLTEFARRVAIHQNDMKMHEQVSSIRSTLNVVLAKEAWRRWARASFQVCIPVQYAATRGDLFLLWDIWMATQMQNTVTAEQWSELKWRRFLSPDTMLERVASETCLTARGDEERATTLTLTANVWKMAATLTEVQDWVTQMDESTFLRGCVIERFQYIYAVQMGKWWGGEAACRWTEPAVTALEDWMAKDIHKIDASQLPKHRRYFGSKRFLVAPQIIRKTPGSAAAGDMSSDKPPNSKLDTAAHGSIEDEREGTPECADLAFPPQQLEMLPASPAVARINPLVRMVDVAMNEKPSGRAIGNAVTAKKAGVGVLDSLSSDGDVEEMIVTPGRKRKSGNAVADNESPMKKQKVLEEALVSAQRGDGGANVAKKDPQFIGDTGVGDGATGVGGIGGDDSMPNPAEETGSAGDVAVPKTGRRGRKPQQKEKPNAAEAQAMTGGRRKRKAVDEGLVGESGGIATRLRAKKKRSEREEKKEGRGDKGEGMGQVAEGLPKAEGVEQHEAVQHNVK</sequence>
<evidence type="ECO:0000313" key="3">
    <source>
        <dbReference type="Proteomes" id="UP000054279"/>
    </source>
</evidence>
<feature type="compositionally biased region" description="Low complexity" evidence="1">
    <location>
        <begin position="619"/>
        <end position="628"/>
    </location>
</feature>
<feature type="region of interest" description="Disordered" evidence="1">
    <location>
        <begin position="1053"/>
        <end position="1085"/>
    </location>
</feature>
<feature type="compositionally biased region" description="Basic and acidic residues" evidence="1">
    <location>
        <begin position="1326"/>
        <end position="1339"/>
    </location>
</feature>
<proteinExistence type="predicted"/>
<dbReference type="HOGENOM" id="CLU_005522_0_1_1"/>
<organism evidence="2 3">
    <name type="scientific">Sphaerobolus stellatus (strain SS14)</name>
    <dbReference type="NCBI Taxonomy" id="990650"/>
    <lineage>
        <taxon>Eukaryota</taxon>
        <taxon>Fungi</taxon>
        <taxon>Dikarya</taxon>
        <taxon>Basidiomycota</taxon>
        <taxon>Agaricomycotina</taxon>
        <taxon>Agaricomycetes</taxon>
        <taxon>Phallomycetidae</taxon>
        <taxon>Geastrales</taxon>
        <taxon>Sphaerobolaceae</taxon>
        <taxon>Sphaerobolus</taxon>
    </lineage>
</organism>
<feature type="compositionally biased region" description="Low complexity" evidence="1">
    <location>
        <begin position="12"/>
        <end position="24"/>
    </location>
</feature>
<feature type="region of interest" description="Disordered" evidence="1">
    <location>
        <begin position="1194"/>
        <end position="1339"/>
    </location>
</feature>
<keyword evidence="3" id="KW-1185">Reference proteome</keyword>
<evidence type="ECO:0000256" key="1">
    <source>
        <dbReference type="SAM" id="MobiDB-lite"/>
    </source>
</evidence>
<feature type="compositionally biased region" description="Basic and acidic residues" evidence="1">
    <location>
        <begin position="75"/>
        <end position="93"/>
    </location>
</feature>